<dbReference type="PANTHER" id="PTHR11453">
    <property type="entry name" value="ANION EXCHANGE PROTEIN"/>
    <property type="match status" value="1"/>
</dbReference>
<dbReference type="EMBL" id="UZAJ01000048">
    <property type="protein sequence ID" value="VDO24891.1"/>
    <property type="molecule type" value="Genomic_DNA"/>
</dbReference>
<protein>
    <submittedName>
        <fullName evidence="9">HCO3_cotransp domain-containing protein</fullName>
    </submittedName>
</protein>
<organism evidence="9">
    <name type="scientific">Onchocerca flexuosa</name>
    <dbReference type="NCBI Taxonomy" id="387005"/>
    <lineage>
        <taxon>Eukaryota</taxon>
        <taxon>Metazoa</taxon>
        <taxon>Ecdysozoa</taxon>
        <taxon>Nematoda</taxon>
        <taxon>Chromadorea</taxon>
        <taxon>Rhabditida</taxon>
        <taxon>Spirurina</taxon>
        <taxon>Spiruromorpha</taxon>
        <taxon>Filarioidea</taxon>
        <taxon>Onchocercidae</taxon>
        <taxon>Onchocerca</taxon>
    </lineage>
</organism>
<feature type="transmembrane region" description="Helical" evidence="5">
    <location>
        <begin position="54"/>
        <end position="74"/>
    </location>
</feature>
<name>A0A183GY76_9BILA</name>
<evidence type="ECO:0000256" key="4">
    <source>
        <dbReference type="ARBA" id="ARBA00023136"/>
    </source>
</evidence>
<dbReference type="Proteomes" id="UP000267606">
    <property type="component" value="Unassembled WGS sequence"/>
</dbReference>
<dbReference type="PANTHER" id="PTHR11453:SF36">
    <property type="entry name" value="ANION EXCHANGE PROTEIN"/>
    <property type="match status" value="1"/>
</dbReference>
<dbReference type="AlphaFoldDB" id="A0A183GY76"/>
<evidence type="ECO:0000256" key="3">
    <source>
        <dbReference type="ARBA" id="ARBA00022989"/>
    </source>
</evidence>
<reference evidence="9" key="1">
    <citation type="submission" date="2016-06" db="UniProtKB">
        <authorList>
            <consortium name="WormBaseParasite"/>
        </authorList>
    </citation>
    <scope>IDENTIFICATION</scope>
</reference>
<feature type="transmembrane region" description="Helical" evidence="5">
    <location>
        <begin position="124"/>
        <end position="142"/>
    </location>
</feature>
<dbReference type="STRING" id="387005.A0A183GY76"/>
<gene>
    <name evidence="7" type="ORF">OFLC_LOCUS186</name>
</gene>
<keyword evidence="4 5" id="KW-0472">Membrane</keyword>
<dbReference type="Pfam" id="PF00955">
    <property type="entry name" value="HCO3_cotransp"/>
    <property type="match status" value="1"/>
</dbReference>
<evidence type="ECO:0000259" key="6">
    <source>
        <dbReference type="Pfam" id="PF00955"/>
    </source>
</evidence>
<feature type="domain" description="Bicarbonate transporter-like transmembrane" evidence="6">
    <location>
        <begin position="2"/>
        <end position="158"/>
    </location>
</feature>
<reference evidence="7 8" key="2">
    <citation type="submission" date="2018-11" db="EMBL/GenBank/DDBJ databases">
        <authorList>
            <consortium name="Pathogen Informatics"/>
        </authorList>
    </citation>
    <scope>NUCLEOTIDE SEQUENCE [LARGE SCALE GENOMIC DNA]</scope>
</reference>
<dbReference type="GO" id="GO:0006820">
    <property type="term" value="P:monoatomic anion transport"/>
    <property type="evidence" value="ECO:0007669"/>
    <property type="project" value="InterPro"/>
</dbReference>
<accession>A0A183GY76</accession>
<dbReference type="GO" id="GO:0005886">
    <property type="term" value="C:plasma membrane"/>
    <property type="evidence" value="ECO:0007669"/>
    <property type="project" value="TreeGrafter"/>
</dbReference>
<dbReference type="GO" id="GO:0008510">
    <property type="term" value="F:sodium:bicarbonate symporter activity"/>
    <property type="evidence" value="ECO:0007669"/>
    <property type="project" value="TreeGrafter"/>
</dbReference>
<evidence type="ECO:0000256" key="5">
    <source>
        <dbReference type="SAM" id="Phobius"/>
    </source>
</evidence>
<dbReference type="GO" id="GO:0051453">
    <property type="term" value="P:regulation of intracellular pH"/>
    <property type="evidence" value="ECO:0007669"/>
    <property type="project" value="TreeGrafter"/>
</dbReference>
<feature type="transmembrane region" description="Helical" evidence="5">
    <location>
        <begin position="29"/>
        <end position="48"/>
    </location>
</feature>
<sequence>MHVDSLRLQCDTSAPGEKAQFLGVKEQRLTAIIAHLLIGFSVFITPVIKLVPLPVLIGIFLYMGVMSMLGLQFIQRIAMLFMPIKYQPDYIWLRLVRMKRVHLFTFFQILSIASLFAVKYTKTFSMLFPLMLVLMVFLRMFFMAKVFTKQELLALDDPVPSFRAVLSSKGRSRKGI</sequence>
<evidence type="ECO:0000313" key="9">
    <source>
        <dbReference type="WBParaSite" id="OFLC_0000018501-mRNA-1"/>
    </source>
</evidence>
<evidence type="ECO:0000256" key="1">
    <source>
        <dbReference type="ARBA" id="ARBA00004141"/>
    </source>
</evidence>
<evidence type="ECO:0000256" key="2">
    <source>
        <dbReference type="ARBA" id="ARBA00022692"/>
    </source>
</evidence>
<evidence type="ECO:0000313" key="7">
    <source>
        <dbReference type="EMBL" id="VDO24891.1"/>
    </source>
</evidence>
<proteinExistence type="predicted"/>
<feature type="transmembrane region" description="Helical" evidence="5">
    <location>
        <begin position="101"/>
        <end position="118"/>
    </location>
</feature>
<keyword evidence="3 5" id="KW-1133">Transmembrane helix</keyword>
<dbReference type="GO" id="GO:0005452">
    <property type="term" value="F:solute:inorganic anion antiporter activity"/>
    <property type="evidence" value="ECO:0007669"/>
    <property type="project" value="InterPro"/>
</dbReference>
<evidence type="ECO:0000313" key="8">
    <source>
        <dbReference type="Proteomes" id="UP000267606"/>
    </source>
</evidence>
<comment type="subcellular location">
    <subcellularLocation>
        <location evidence="1">Membrane</location>
        <topology evidence="1">Multi-pass membrane protein</topology>
    </subcellularLocation>
</comment>
<keyword evidence="8" id="KW-1185">Reference proteome</keyword>
<dbReference type="InterPro" id="IPR011531">
    <property type="entry name" value="HCO3_transpt-like_TM_dom"/>
</dbReference>
<dbReference type="InterPro" id="IPR003020">
    <property type="entry name" value="HCO3_transpt_euk"/>
</dbReference>
<keyword evidence="2 5" id="KW-0812">Transmembrane</keyword>
<dbReference type="WBParaSite" id="OFLC_0000018501-mRNA-1">
    <property type="protein sequence ID" value="OFLC_0000018501-mRNA-1"/>
    <property type="gene ID" value="OFLC_0000018501"/>
</dbReference>